<dbReference type="Proteomes" id="UP000410984">
    <property type="component" value="Unassembled WGS sequence"/>
</dbReference>
<evidence type="ECO:0000259" key="5">
    <source>
        <dbReference type="PROSITE" id="PS51007"/>
    </source>
</evidence>
<gene>
    <name evidence="6" type="ORF">MET9862_05181</name>
</gene>
<dbReference type="SUPFAM" id="SSF46626">
    <property type="entry name" value="Cytochrome c"/>
    <property type="match status" value="1"/>
</dbReference>
<keyword evidence="7" id="KW-1185">Reference proteome</keyword>
<keyword evidence="2 4" id="KW-0479">Metal-binding</keyword>
<dbReference type="Gene3D" id="1.10.760.10">
    <property type="entry name" value="Cytochrome c-like domain"/>
    <property type="match status" value="1"/>
</dbReference>
<dbReference type="InterPro" id="IPR036909">
    <property type="entry name" value="Cyt_c-like_dom_sf"/>
</dbReference>
<evidence type="ECO:0000256" key="4">
    <source>
        <dbReference type="PROSITE-ProRule" id="PRU00433"/>
    </source>
</evidence>
<evidence type="ECO:0000313" key="6">
    <source>
        <dbReference type="EMBL" id="VUD74549.1"/>
    </source>
</evidence>
<protein>
    <recommendedName>
        <fullName evidence="5">Cytochrome c domain-containing protein</fullName>
    </recommendedName>
</protein>
<dbReference type="EMBL" id="CABFPH010000133">
    <property type="protein sequence ID" value="VUD74549.1"/>
    <property type="molecule type" value="Genomic_DNA"/>
</dbReference>
<feature type="domain" description="Cytochrome c" evidence="5">
    <location>
        <begin position="36"/>
        <end position="138"/>
    </location>
</feature>
<keyword evidence="1 4" id="KW-0349">Heme</keyword>
<dbReference type="GO" id="GO:0009055">
    <property type="term" value="F:electron transfer activity"/>
    <property type="evidence" value="ECO:0007669"/>
    <property type="project" value="InterPro"/>
</dbReference>
<dbReference type="NCBIfam" id="TIGR04485">
    <property type="entry name" value="thiosulf_SoxX"/>
    <property type="match status" value="1"/>
</dbReference>
<dbReference type="AlphaFoldDB" id="A0A509EM28"/>
<evidence type="ECO:0000256" key="3">
    <source>
        <dbReference type="ARBA" id="ARBA00023004"/>
    </source>
</evidence>
<dbReference type="InterPro" id="IPR030999">
    <property type="entry name" value="Thiosulf_SoxX"/>
</dbReference>
<dbReference type="GO" id="GO:0046872">
    <property type="term" value="F:metal ion binding"/>
    <property type="evidence" value="ECO:0007669"/>
    <property type="project" value="UniProtKB-KW"/>
</dbReference>
<dbReference type="Pfam" id="PF00034">
    <property type="entry name" value="Cytochrom_C"/>
    <property type="match status" value="1"/>
</dbReference>
<proteinExistence type="predicted"/>
<evidence type="ECO:0000256" key="2">
    <source>
        <dbReference type="ARBA" id="ARBA00022723"/>
    </source>
</evidence>
<organism evidence="6 7">
    <name type="scientific">Methylobacterium symbioticum</name>
    <dbReference type="NCBI Taxonomy" id="2584084"/>
    <lineage>
        <taxon>Bacteria</taxon>
        <taxon>Pseudomonadati</taxon>
        <taxon>Pseudomonadota</taxon>
        <taxon>Alphaproteobacteria</taxon>
        <taxon>Hyphomicrobiales</taxon>
        <taxon>Methylobacteriaceae</taxon>
        <taxon>Methylobacterium</taxon>
    </lineage>
</organism>
<name>A0A509EM28_9HYPH</name>
<reference evidence="6 7" key="1">
    <citation type="submission" date="2019-06" db="EMBL/GenBank/DDBJ databases">
        <authorList>
            <person name="Rodrigo-Torres L."/>
            <person name="Arahal R. D."/>
            <person name="Lucena T."/>
        </authorList>
    </citation>
    <scope>NUCLEOTIDE SEQUENCE [LARGE SCALE GENOMIC DNA]</scope>
    <source>
        <strain evidence="6 7">SB0023/3</strain>
    </source>
</reference>
<keyword evidence="3 4" id="KW-0408">Iron</keyword>
<dbReference type="GO" id="GO:0020037">
    <property type="term" value="F:heme binding"/>
    <property type="evidence" value="ECO:0007669"/>
    <property type="project" value="InterPro"/>
</dbReference>
<dbReference type="RefSeq" id="WP_244612914.1">
    <property type="nucleotide sequence ID" value="NZ_CABFPH010000133.1"/>
</dbReference>
<sequence length="143" mass="14735">MRPHLLAILVALGQTALAPYRIEGDAIPSALGGAAGDPDRGRAIALDPRKGLCTLCHAGLGAGPAGDLGPDLSGVGARLAAGQLRLRLVDGRALNPGTLMPSYYRAAGAERVGAAWVDRPVLDADEIEDVIAFLLTLRPEAPR</sequence>
<evidence type="ECO:0000256" key="1">
    <source>
        <dbReference type="ARBA" id="ARBA00022617"/>
    </source>
</evidence>
<evidence type="ECO:0000313" key="7">
    <source>
        <dbReference type="Proteomes" id="UP000410984"/>
    </source>
</evidence>
<dbReference type="PROSITE" id="PS51007">
    <property type="entry name" value="CYTC"/>
    <property type="match status" value="1"/>
</dbReference>
<accession>A0A509EM28</accession>
<dbReference type="InterPro" id="IPR009056">
    <property type="entry name" value="Cyt_c-like_dom"/>
</dbReference>